<dbReference type="InterPro" id="IPR011990">
    <property type="entry name" value="TPR-like_helical_dom_sf"/>
</dbReference>
<dbReference type="EMBL" id="CP036317">
    <property type="protein sequence ID" value="QDV20028.1"/>
    <property type="molecule type" value="Genomic_DNA"/>
</dbReference>
<feature type="domain" description="Bacterial transcriptional activator" evidence="4">
    <location>
        <begin position="863"/>
        <end position="934"/>
    </location>
</feature>
<evidence type="ECO:0000256" key="2">
    <source>
        <dbReference type="SAM" id="Coils"/>
    </source>
</evidence>
<reference evidence="5 6" key="1">
    <citation type="submission" date="2019-02" db="EMBL/GenBank/DDBJ databases">
        <title>Deep-cultivation of Planctomycetes and their phenomic and genomic characterization uncovers novel biology.</title>
        <authorList>
            <person name="Wiegand S."/>
            <person name="Jogler M."/>
            <person name="Boedeker C."/>
            <person name="Pinto D."/>
            <person name="Vollmers J."/>
            <person name="Rivas-Marin E."/>
            <person name="Kohn T."/>
            <person name="Peeters S.H."/>
            <person name="Heuer A."/>
            <person name="Rast P."/>
            <person name="Oberbeckmann S."/>
            <person name="Bunk B."/>
            <person name="Jeske O."/>
            <person name="Meyerdierks A."/>
            <person name="Storesund J.E."/>
            <person name="Kallscheuer N."/>
            <person name="Luecker S."/>
            <person name="Lage O.M."/>
            <person name="Pohl T."/>
            <person name="Merkel B.J."/>
            <person name="Hornburger P."/>
            <person name="Mueller R.-W."/>
            <person name="Bruemmer F."/>
            <person name="Labrenz M."/>
            <person name="Spormann A.M."/>
            <person name="Op den Camp H."/>
            <person name="Overmann J."/>
            <person name="Amann R."/>
            <person name="Jetten M.S.M."/>
            <person name="Mascher T."/>
            <person name="Medema M.H."/>
            <person name="Devos D.P."/>
            <person name="Kaster A.-K."/>
            <person name="Ovreas L."/>
            <person name="Rohde M."/>
            <person name="Galperin M.Y."/>
            <person name="Jogler C."/>
        </authorList>
    </citation>
    <scope>NUCLEOTIDE SEQUENCE [LARGE SCALE GENOMIC DNA]</scope>
    <source>
        <strain evidence="5 6">Pan153</strain>
    </source>
</reference>
<evidence type="ECO:0000313" key="6">
    <source>
        <dbReference type="Proteomes" id="UP000320839"/>
    </source>
</evidence>
<gene>
    <name evidence="5" type="ORF">Pan153_46970</name>
</gene>
<dbReference type="RefSeq" id="WP_145458004.1">
    <property type="nucleotide sequence ID" value="NZ_CP036317.1"/>
</dbReference>
<keyword evidence="2" id="KW-0175">Coiled coil</keyword>
<dbReference type="OrthoDB" id="213842at2"/>
<dbReference type="AlphaFoldDB" id="A0A518FUL4"/>
<feature type="transmembrane region" description="Helical" evidence="3">
    <location>
        <begin position="9"/>
        <end position="27"/>
    </location>
</feature>
<proteinExistence type="predicted"/>
<name>A0A518FUL4_9PLAN</name>
<evidence type="ECO:0000256" key="3">
    <source>
        <dbReference type="SAM" id="Phobius"/>
    </source>
</evidence>
<keyword evidence="3" id="KW-0812">Transmembrane</keyword>
<keyword evidence="3" id="KW-1133">Transmembrane helix</keyword>
<dbReference type="Gene3D" id="1.25.40.10">
    <property type="entry name" value="Tetratricopeptide repeat domain"/>
    <property type="match status" value="1"/>
</dbReference>
<evidence type="ECO:0000259" key="4">
    <source>
        <dbReference type="Pfam" id="PF03704"/>
    </source>
</evidence>
<dbReference type="SUPFAM" id="SSF48452">
    <property type="entry name" value="TPR-like"/>
    <property type="match status" value="1"/>
</dbReference>
<evidence type="ECO:0000256" key="1">
    <source>
        <dbReference type="PROSITE-ProRule" id="PRU00339"/>
    </source>
</evidence>
<dbReference type="Proteomes" id="UP000320839">
    <property type="component" value="Chromosome"/>
</dbReference>
<keyword evidence="1" id="KW-0802">TPR repeat</keyword>
<dbReference type="SMART" id="SM00028">
    <property type="entry name" value="TPR"/>
    <property type="match status" value="2"/>
</dbReference>
<sequence>MLSPLQKNLLRATLLVFVMLGMLALLISRQKKHVRQQQADREIKATAEIRQRGYDDPRRRSEKPLDFPDYGDGPVYLLTGDCKELSEDLYQVASQASGKVKSLKLKRAGKTLNQPIDLPLLESILTPRDFSQKYLKFRLRELEAYRELTADKADVKAAGEKFLQAYLFRVTGQPDALSNAELVPLAQKVIELKSNDPLLLTYVALVLCEATGDIDAALSTWTRCIEQLRTSRYPLIVQVYLRLFVVDSRSMVGQGQRDALLVSIVRWLEEESATKQWDDCVHFKLVGIWDQNNVTFRNGLLIGCLKSDKIDPFIKHWLTGLYLADKAWDGRGGRYPGNMSREEYQFFESNLERGKVHLEYACLLRPDSPYPPFKLISVALTGLDREYEPTDWFRRSVENRLDQSLPYYRLWNSMLPRWGGNLGQFRSFANHCIDTNRFDTQLPYYAFEILQYLQDNEFIDDWSQQKKFGAKVIIDRFLAQRKKYREAHPGEKLYGDTAYYRTRIGYFLERAGYPQLAMAEYKAAEGDLDYSQLQRSHRPGKFLMCRMFAAQGEVQDRVLQFDQKIRAGWFADSKMSDVEQLEQEWQELKQTAGDELAERYYAHTGKMLQQLKAYLKGDWVEFDFQDQGLGWEISENEIDWDREDQNLLICRKTNESQSSWARPLISIEAPFHIQAHVEQIAFHTGETRIDIRWTELYGNPNAQEEEEKVPELNIALSSSWSYPKEKKEQPVPFRSLADLKPHFRIYTVDRVPYRHQEQSIRVMRTGMHLMDWKLRADSSEVTLGNYMDLVRFDETAPLRNHLLFRINAKSKSSRLPGSTGFVWKLKDVRLQRLPATDVLPAADSPLEERMTYWEQRVKRDPDDCVARLKLCEVYWEKGRAEELLEQSNQILTRWPELEKIRQYQGLALYKLGRYQEALVSLELAMKEYRDEVDVIMAAAEILAATNDQETRDKKRALELAVFGKRISDNYKVEFKAMNWANLAVAYAENENYEAALKANQEAIALAPENLKPEFQKRQKLYEAAKPYRYPPDK</sequence>
<dbReference type="InterPro" id="IPR019734">
    <property type="entry name" value="TPR_rpt"/>
</dbReference>
<dbReference type="PROSITE" id="PS50005">
    <property type="entry name" value="TPR"/>
    <property type="match status" value="1"/>
</dbReference>
<keyword evidence="3" id="KW-0472">Membrane</keyword>
<feature type="repeat" description="TPR" evidence="1">
    <location>
        <begin position="976"/>
        <end position="1009"/>
    </location>
</feature>
<protein>
    <submittedName>
        <fullName evidence="5">Tetratricopeptide repeat protein</fullName>
    </submittedName>
</protein>
<feature type="coiled-coil region" evidence="2">
    <location>
        <begin position="571"/>
        <end position="598"/>
    </location>
</feature>
<dbReference type="InterPro" id="IPR005158">
    <property type="entry name" value="BTAD"/>
</dbReference>
<dbReference type="Pfam" id="PF03704">
    <property type="entry name" value="BTAD"/>
    <property type="match status" value="1"/>
</dbReference>
<evidence type="ECO:0000313" key="5">
    <source>
        <dbReference type="EMBL" id="QDV20028.1"/>
    </source>
</evidence>
<accession>A0A518FUL4</accession>
<organism evidence="5 6">
    <name type="scientific">Gimesia panareensis</name>
    <dbReference type="NCBI Taxonomy" id="2527978"/>
    <lineage>
        <taxon>Bacteria</taxon>
        <taxon>Pseudomonadati</taxon>
        <taxon>Planctomycetota</taxon>
        <taxon>Planctomycetia</taxon>
        <taxon>Planctomycetales</taxon>
        <taxon>Planctomycetaceae</taxon>
        <taxon>Gimesia</taxon>
    </lineage>
</organism>